<dbReference type="SUPFAM" id="SSF51735">
    <property type="entry name" value="NAD(P)-binding Rossmann-fold domains"/>
    <property type="match status" value="1"/>
</dbReference>
<dbReference type="InterPro" id="IPR057326">
    <property type="entry name" value="KR_dom"/>
</dbReference>
<dbReference type="InterPro" id="IPR036291">
    <property type="entry name" value="NAD(P)-bd_dom_sf"/>
</dbReference>
<accession>A0ABW7W830</accession>
<reference evidence="4 5" key="1">
    <citation type="submission" date="2024-10" db="EMBL/GenBank/DDBJ databases">
        <title>The Natural Products Discovery Center: Release of the First 8490 Sequenced Strains for Exploring Actinobacteria Biosynthetic Diversity.</title>
        <authorList>
            <person name="Kalkreuter E."/>
            <person name="Kautsar S.A."/>
            <person name="Yang D."/>
            <person name="Bader C.D."/>
            <person name="Teijaro C.N."/>
            <person name="Fluegel L."/>
            <person name="Davis C.M."/>
            <person name="Simpson J.R."/>
            <person name="Lauterbach L."/>
            <person name="Steele A.D."/>
            <person name="Gui C."/>
            <person name="Meng S."/>
            <person name="Li G."/>
            <person name="Viehrig K."/>
            <person name="Ye F."/>
            <person name="Su P."/>
            <person name="Kiefer A.F."/>
            <person name="Nichols A."/>
            <person name="Cepeda A.J."/>
            <person name="Yan W."/>
            <person name="Fan B."/>
            <person name="Jiang Y."/>
            <person name="Adhikari A."/>
            <person name="Zheng C.-J."/>
            <person name="Schuster L."/>
            <person name="Cowan T.M."/>
            <person name="Smanski M.J."/>
            <person name="Chevrette M.G."/>
            <person name="De Carvalho L.P.S."/>
            <person name="Shen B."/>
        </authorList>
    </citation>
    <scope>NUCLEOTIDE SEQUENCE [LARGE SCALE GENOMIC DNA]</scope>
    <source>
        <strain evidence="4 5">NPDC019626</strain>
    </source>
</reference>
<organism evidence="4 5">
    <name type="scientific">Nocardia beijingensis</name>
    <dbReference type="NCBI Taxonomy" id="95162"/>
    <lineage>
        <taxon>Bacteria</taxon>
        <taxon>Bacillati</taxon>
        <taxon>Actinomycetota</taxon>
        <taxon>Actinomycetes</taxon>
        <taxon>Mycobacteriales</taxon>
        <taxon>Nocardiaceae</taxon>
        <taxon>Nocardia</taxon>
    </lineage>
</organism>
<keyword evidence="2" id="KW-0560">Oxidoreductase</keyword>
<evidence type="ECO:0000256" key="1">
    <source>
        <dbReference type="ARBA" id="ARBA00006484"/>
    </source>
</evidence>
<dbReference type="PROSITE" id="PS00061">
    <property type="entry name" value="ADH_SHORT"/>
    <property type="match status" value="1"/>
</dbReference>
<protein>
    <submittedName>
        <fullName evidence="4">SDR family oxidoreductase</fullName>
    </submittedName>
</protein>
<sequence length="265" mass="27239">MSTAARENRRPSHLADLWGKTALVTGATRGIGRALALGLSRAGVTVLVAGRSPSTAGTVAAEIRSTTGHRAIGIRLDVCSPRDELAGVIDSATGMVGEIDILVNNAGVITRSPSVELSADDWQSVVHTNLTGTFDVTRIVGARMLSVGRGRIINITSVLAFSGGRSVVAYAATKGAVAQLTRALAVEWAASGVTVNAIAAGYIRTDLTAALQLDPARSQEILARVPAGRWGEPNDLVGPVCFLASDMSAYVNGAVLAVDGGWLAA</sequence>
<dbReference type="PANTHER" id="PTHR42760:SF5">
    <property type="entry name" value="2-DEHYDRO-3-DEOXY-D-GLUCONATE 5-DEHYDROGENASE"/>
    <property type="match status" value="1"/>
</dbReference>
<dbReference type="Gene3D" id="3.40.50.720">
    <property type="entry name" value="NAD(P)-binding Rossmann-like Domain"/>
    <property type="match status" value="1"/>
</dbReference>
<evidence type="ECO:0000256" key="2">
    <source>
        <dbReference type="ARBA" id="ARBA00023002"/>
    </source>
</evidence>
<name>A0ABW7W830_9NOCA</name>
<dbReference type="InterPro" id="IPR020904">
    <property type="entry name" value="Sc_DH/Rdtase_CS"/>
</dbReference>
<comment type="similarity">
    <text evidence="1">Belongs to the short-chain dehydrogenases/reductases (SDR) family.</text>
</comment>
<evidence type="ECO:0000313" key="5">
    <source>
        <dbReference type="Proteomes" id="UP001611450"/>
    </source>
</evidence>
<evidence type="ECO:0000259" key="3">
    <source>
        <dbReference type="SMART" id="SM00822"/>
    </source>
</evidence>
<dbReference type="PRINTS" id="PR00080">
    <property type="entry name" value="SDRFAMILY"/>
</dbReference>
<dbReference type="PANTHER" id="PTHR42760">
    <property type="entry name" value="SHORT-CHAIN DEHYDROGENASES/REDUCTASES FAMILY MEMBER"/>
    <property type="match status" value="1"/>
</dbReference>
<proteinExistence type="inferred from homology"/>
<comment type="caution">
    <text evidence="4">The sequence shown here is derived from an EMBL/GenBank/DDBJ whole genome shotgun (WGS) entry which is preliminary data.</text>
</comment>
<dbReference type="SMART" id="SM00822">
    <property type="entry name" value="PKS_KR"/>
    <property type="match status" value="1"/>
</dbReference>
<dbReference type="PRINTS" id="PR00081">
    <property type="entry name" value="GDHRDH"/>
</dbReference>
<feature type="domain" description="Ketoreductase" evidence="3">
    <location>
        <begin position="20"/>
        <end position="206"/>
    </location>
</feature>
<dbReference type="EMBL" id="JBIRXV010000001">
    <property type="protein sequence ID" value="MFI2318882.1"/>
    <property type="molecule type" value="Genomic_DNA"/>
</dbReference>
<gene>
    <name evidence="4" type="ORF">ACH47G_00180</name>
</gene>
<keyword evidence="5" id="KW-1185">Reference proteome</keyword>
<dbReference type="Pfam" id="PF13561">
    <property type="entry name" value="adh_short_C2"/>
    <property type="match status" value="1"/>
</dbReference>
<dbReference type="RefSeq" id="WP_396946225.1">
    <property type="nucleotide sequence ID" value="NZ_JBIRXV010000001.1"/>
</dbReference>
<dbReference type="InterPro" id="IPR002347">
    <property type="entry name" value="SDR_fam"/>
</dbReference>
<evidence type="ECO:0000313" key="4">
    <source>
        <dbReference type="EMBL" id="MFI2318882.1"/>
    </source>
</evidence>
<dbReference type="Proteomes" id="UP001611450">
    <property type="component" value="Unassembled WGS sequence"/>
</dbReference>